<keyword evidence="1" id="KW-0812">Transmembrane</keyword>
<evidence type="ECO:0000313" key="3">
    <source>
        <dbReference type="Proteomes" id="UP000316798"/>
    </source>
</evidence>
<reference evidence="2 3" key="1">
    <citation type="submission" date="2019-01" db="EMBL/GenBank/DDBJ databases">
        <title>Genomic insights into a novel species Rhodoferax sp.</title>
        <authorList>
            <person name="Jin L."/>
        </authorList>
    </citation>
    <scope>NUCLEOTIDE SEQUENCE [LARGE SCALE GENOMIC DNA]</scope>
    <source>
        <strain evidence="2 3">CHu59-6-5</strain>
    </source>
</reference>
<dbReference type="RefSeq" id="WP_142817819.1">
    <property type="nucleotide sequence ID" value="NZ_CP035503.1"/>
</dbReference>
<dbReference type="AlphaFoldDB" id="A0A515D8A4"/>
<organism evidence="2 3">
    <name type="scientific">Rhodoferax sediminis</name>
    <dbReference type="NCBI Taxonomy" id="2509614"/>
    <lineage>
        <taxon>Bacteria</taxon>
        <taxon>Pseudomonadati</taxon>
        <taxon>Pseudomonadota</taxon>
        <taxon>Betaproteobacteria</taxon>
        <taxon>Burkholderiales</taxon>
        <taxon>Comamonadaceae</taxon>
        <taxon>Rhodoferax</taxon>
    </lineage>
</organism>
<name>A0A515D8A4_9BURK</name>
<protein>
    <submittedName>
        <fullName evidence="2">Uncharacterized protein</fullName>
    </submittedName>
</protein>
<keyword evidence="1" id="KW-0472">Membrane</keyword>
<evidence type="ECO:0000256" key="1">
    <source>
        <dbReference type="SAM" id="Phobius"/>
    </source>
</evidence>
<evidence type="ECO:0000313" key="2">
    <source>
        <dbReference type="EMBL" id="QDL36653.1"/>
    </source>
</evidence>
<dbReference type="KEGG" id="rhf:EUB48_04600"/>
<keyword evidence="3" id="KW-1185">Reference proteome</keyword>
<feature type="transmembrane region" description="Helical" evidence="1">
    <location>
        <begin position="12"/>
        <end position="34"/>
    </location>
</feature>
<accession>A0A515D8A4</accession>
<proteinExistence type="predicted"/>
<dbReference type="EMBL" id="CP035503">
    <property type="protein sequence ID" value="QDL36653.1"/>
    <property type="molecule type" value="Genomic_DNA"/>
</dbReference>
<keyword evidence="1" id="KW-1133">Transmembrane helix</keyword>
<gene>
    <name evidence="2" type="ORF">EUB48_04600</name>
</gene>
<dbReference type="Proteomes" id="UP000316798">
    <property type="component" value="Chromosome"/>
</dbReference>
<sequence length="122" mass="12952">MPLKHSTPASRLYLAGAIILIGGLVAAALVYFLAANPADTNAAGYNIVGGNTYALTLAESTRELQEVERLGGQSAVLVLEFHRRFLSLWHGRRLAYTLALLSAAVALLCFHIAGLMGEDVGD</sequence>
<feature type="transmembrane region" description="Helical" evidence="1">
    <location>
        <begin position="94"/>
        <end position="116"/>
    </location>
</feature>
<dbReference type="OrthoDB" id="9008741at2"/>